<comment type="caution">
    <text evidence="2">The sequence shown here is derived from an EMBL/GenBank/DDBJ whole genome shotgun (WGS) entry which is preliminary data.</text>
</comment>
<keyword evidence="3" id="KW-1185">Reference proteome</keyword>
<sequence>MGCQEASSEPQRKAPGLWKRGFEANGSDTQQLHSQGGARTIHVVIRFKALKLGQTRILEQKATYYISIYHL</sequence>
<protein>
    <submittedName>
        <fullName evidence="2">Uncharacterized protein</fullName>
    </submittedName>
</protein>
<evidence type="ECO:0000313" key="3">
    <source>
        <dbReference type="Proteomes" id="UP001313282"/>
    </source>
</evidence>
<dbReference type="EMBL" id="JAVHNR010000012">
    <property type="protein sequence ID" value="KAK6329946.1"/>
    <property type="molecule type" value="Genomic_DNA"/>
</dbReference>
<name>A0AAN8MGF8_9PEZI</name>
<dbReference type="AlphaFoldDB" id="A0AAN8MGF8"/>
<evidence type="ECO:0000256" key="1">
    <source>
        <dbReference type="SAM" id="MobiDB-lite"/>
    </source>
</evidence>
<dbReference type="Proteomes" id="UP001313282">
    <property type="component" value="Unassembled WGS sequence"/>
</dbReference>
<proteinExistence type="predicted"/>
<feature type="region of interest" description="Disordered" evidence="1">
    <location>
        <begin position="1"/>
        <end position="20"/>
    </location>
</feature>
<evidence type="ECO:0000313" key="2">
    <source>
        <dbReference type="EMBL" id="KAK6329946.1"/>
    </source>
</evidence>
<reference evidence="2 3" key="1">
    <citation type="submission" date="2019-10" db="EMBL/GenBank/DDBJ databases">
        <authorList>
            <person name="Palmer J.M."/>
        </authorList>
    </citation>
    <scope>NUCLEOTIDE SEQUENCE [LARGE SCALE GENOMIC DNA]</scope>
    <source>
        <strain evidence="2 3">TWF718</strain>
    </source>
</reference>
<gene>
    <name evidence="2" type="ORF">TWF718_003373</name>
</gene>
<accession>A0AAN8MGF8</accession>
<organism evidence="2 3">
    <name type="scientific">Orbilia javanica</name>
    <dbReference type="NCBI Taxonomy" id="47235"/>
    <lineage>
        <taxon>Eukaryota</taxon>
        <taxon>Fungi</taxon>
        <taxon>Dikarya</taxon>
        <taxon>Ascomycota</taxon>
        <taxon>Pezizomycotina</taxon>
        <taxon>Orbiliomycetes</taxon>
        <taxon>Orbiliales</taxon>
        <taxon>Orbiliaceae</taxon>
        <taxon>Orbilia</taxon>
    </lineage>
</organism>